<evidence type="ECO:0000256" key="1">
    <source>
        <dbReference type="ARBA" id="ARBA00022801"/>
    </source>
</evidence>
<reference evidence="5 6" key="1">
    <citation type="submission" date="2019-01" db="EMBL/GenBank/DDBJ databases">
        <title>Genome sequencing of strain 2JSPR-7.</title>
        <authorList>
            <person name="Heo J."/>
            <person name="Kim S.-J."/>
            <person name="Kim J.-S."/>
            <person name="Hong S.-B."/>
            <person name="Kwon S.-W."/>
        </authorList>
    </citation>
    <scope>NUCLEOTIDE SEQUENCE [LARGE SCALE GENOMIC DNA]</scope>
    <source>
        <strain evidence="5 6">2JSPR-7</strain>
    </source>
</reference>
<keyword evidence="4" id="KW-1133">Transmembrane helix</keyword>
<proteinExistence type="predicted"/>
<dbReference type="Gene3D" id="2.40.260.10">
    <property type="entry name" value="Sortase"/>
    <property type="match status" value="1"/>
</dbReference>
<dbReference type="GO" id="GO:0016787">
    <property type="term" value="F:hydrolase activity"/>
    <property type="evidence" value="ECO:0007669"/>
    <property type="project" value="UniProtKB-KW"/>
</dbReference>
<name>A0A4P6EK17_9MICO</name>
<protein>
    <submittedName>
        <fullName evidence="5">Class C sortase</fullName>
    </submittedName>
</protein>
<dbReference type="InterPro" id="IPR005754">
    <property type="entry name" value="Sortase"/>
</dbReference>
<evidence type="ECO:0000256" key="3">
    <source>
        <dbReference type="SAM" id="MobiDB-lite"/>
    </source>
</evidence>
<evidence type="ECO:0000256" key="2">
    <source>
        <dbReference type="PIRSR" id="PIRSR605754-1"/>
    </source>
</evidence>
<keyword evidence="1" id="KW-0378">Hydrolase</keyword>
<dbReference type="KEGG" id="xyl:ET495_06930"/>
<accession>A0A4P6EK17</accession>
<dbReference type="NCBIfam" id="TIGR01076">
    <property type="entry name" value="sortase_fam"/>
    <property type="match status" value="1"/>
</dbReference>
<feature type="transmembrane region" description="Helical" evidence="4">
    <location>
        <begin position="295"/>
        <end position="315"/>
    </location>
</feature>
<evidence type="ECO:0000256" key="4">
    <source>
        <dbReference type="SAM" id="Phobius"/>
    </source>
</evidence>
<feature type="active site" description="Proton donor/acceptor" evidence="2">
    <location>
        <position position="196"/>
    </location>
</feature>
<dbReference type="SUPFAM" id="SSF63817">
    <property type="entry name" value="Sortase"/>
    <property type="match status" value="1"/>
</dbReference>
<dbReference type="OrthoDB" id="5242161at2"/>
<dbReference type="NCBIfam" id="NF033745">
    <property type="entry name" value="class_C_sortase"/>
    <property type="match status" value="1"/>
</dbReference>
<evidence type="ECO:0000313" key="6">
    <source>
        <dbReference type="Proteomes" id="UP000291758"/>
    </source>
</evidence>
<feature type="region of interest" description="Disordered" evidence="3">
    <location>
        <begin position="1"/>
        <end position="48"/>
    </location>
</feature>
<keyword evidence="6" id="KW-1185">Reference proteome</keyword>
<dbReference type="InterPro" id="IPR023365">
    <property type="entry name" value="Sortase_dom-sf"/>
</dbReference>
<feature type="compositionally biased region" description="Basic residues" evidence="3">
    <location>
        <begin position="16"/>
        <end position="48"/>
    </location>
</feature>
<dbReference type="Pfam" id="PF04203">
    <property type="entry name" value="Sortase"/>
    <property type="match status" value="1"/>
</dbReference>
<feature type="active site" description="Acyl-thioester intermediate" evidence="2">
    <location>
        <position position="258"/>
    </location>
</feature>
<dbReference type="InterPro" id="IPR042002">
    <property type="entry name" value="Sortase_C"/>
</dbReference>
<dbReference type="Proteomes" id="UP000291758">
    <property type="component" value="Chromosome"/>
</dbReference>
<dbReference type="CDD" id="cd05827">
    <property type="entry name" value="Sortase_C"/>
    <property type="match status" value="1"/>
</dbReference>
<dbReference type="EMBL" id="CP035495">
    <property type="protein sequence ID" value="QAY63020.1"/>
    <property type="molecule type" value="Genomic_DNA"/>
</dbReference>
<keyword evidence="4" id="KW-0812">Transmembrane</keyword>
<gene>
    <name evidence="5" type="ORF">ET495_06930</name>
</gene>
<organism evidence="5 6">
    <name type="scientific">Xylanimonas allomyrinae</name>
    <dbReference type="NCBI Taxonomy" id="2509459"/>
    <lineage>
        <taxon>Bacteria</taxon>
        <taxon>Bacillati</taxon>
        <taxon>Actinomycetota</taxon>
        <taxon>Actinomycetes</taxon>
        <taxon>Micrococcales</taxon>
        <taxon>Promicromonosporaceae</taxon>
        <taxon>Xylanimonas</taxon>
    </lineage>
</organism>
<evidence type="ECO:0000313" key="5">
    <source>
        <dbReference type="EMBL" id="QAY63020.1"/>
    </source>
</evidence>
<keyword evidence="4" id="KW-0472">Membrane</keyword>
<sequence>MSFRPPATHRTAAASPRHRAVRRRASRPGPLRHRSAQPRASRRRAARSRVSRAVVAAVACLGVAVLLYPSAADWYATRAHAAEVTDYVERVHDVPGPERTRLLASAREYNSRLPGVPLGDPPTTSAGDARDPDVAAYLDQLATTQTMARLRIPAIDADLPVYHGTDEQTLARGVGHLYGSSLPVGGPGTHAVLTGHAGLVGTTVFDRLHELTRGDHFTITVQDEVLTYEVDQILTVEPDDTDALRPTPGRDQVTLVTCTPIGVNSHRLLVRGERVPTVPQAPETVAAMVAAGTGFPWWTLGVLAVPAAYGVGTLLPRSRRRKPCPTQGDGVSPR</sequence>
<dbReference type="AlphaFoldDB" id="A0A4P6EK17"/>